<evidence type="ECO:0000313" key="17">
    <source>
        <dbReference type="EMBL" id="RXH96707.1"/>
    </source>
</evidence>
<protein>
    <recommendedName>
        <fullName evidence="13">Succinate--CoA ligase [ADP-forming] subunit alpha, mitochondrial</fullName>
        <ecNumber evidence="13">6.2.1.5</ecNumber>
    </recommendedName>
    <alternativeName>
        <fullName evidence="13">Succinyl-CoA synthetase subunit alpha</fullName>
        <shortName evidence="13">SCS-alpha</shortName>
    </alternativeName>
</protein>
<dbReference type="InterPro" id="IPR036898">
    <property type="entry name" value="RNA_pol_Rpb7-like_N_sf"/>
</dbReference>
<dbReference type="PROSITE" id="PS01216">
    <property type="entry name" value="SUCCINYL_COA_LIG_1"/>
    <property type="match status" value="1"/>
</dbReference>
<feature type="domain" description="CoA-binding" evidence="16">
    <location>
        <begin position="989"/>
        <end position="1085"/>
    </location>
</feature>
<dbReference type="NCBIfam" id="NF004230">
    <property type="entry name" value="PRK05678.1"/>
    <property type="match status" value="1"/>
</dbReference>
<sequence length="1296" mass="140685">MQLHPRHFGRNLRENLVSKLMKDVEGTCSGQHGFVVAITGIENIGKGMIRDGTGFVSFPMKYQCVVFRPFKGEILEAVVTMVNKMGFFAEAGPVQIFVSNHLIPDDMEFQTGDMPNYTTSDGSVKIQKDSEFCIGTIKDDFLDGSSSCENQEFGDAMHPSCLGRIGNHKLCVWGFSSERSDSGIGISRAYKRNRDRLTGRWSLKSLDTHIGVETAPRTTVEIPVTCYQLIGVPAKAEKDEVVKSVMELKSAEIEEGYTLDTVRSRLGLLMDVRDKLLFEPEYAGNIKENIPPKSSLRVPWAWLPGALCLLQEVGEVKLVQDVGRVAVQHPDAKPYIHDLLLSMALAECATAKVGFEKNKVSQGFEALARAQCLLRSRKSLGKIALLSQIEESLEELAPACTLELLGMSHSPENAERRRGAIAALRELVRQGLDVETSCRVQDWPCFLTQALNRLMASEIVDLLPWDELAITRKNKKSLESQNQRVIEKGKSICECLIASEGADLKLEEAFCLFLLGQVDEAAVVEKLQKLDLNSNSAARNSILGKEVKDTCGATQSLVYLLLVIVASLFTQRYRVLSHVGLPAELDQEMWLKDAVLTVFPDSRDCPPSLANFFGGDKRTPLSKKSKVAPQKLPIISQRPISTAFVSERRDFDESFSHMNSSQHLGTAVKQLAPTDLQSPLILGKTGSGSSSASSVQLERNLGMHRGKAWDGWFARGVLVGRITLAGVLGCIIFATLRLTGLKGNEMRSASKRASSKPNMHTSSIAWTTVSSADSNLVPAYVKGNGLAGRFKKLLATFMKPVGTCSDAGNPQILDLSSSTAVFRRLMSIEEAEYLVKQWQAIKAEALGPTHEIHSLSEILDDSMLVQWQALADAAKARSCYWKFVLLQLSVLGAEIISDEVGGERAEIEAVVEEAAELVNESEQRNPSYYSIHYQPPPANRERANHDGVMGRQAVAKLIGSIASRKPSPSTSLRQRRHYSPAPPPPPAVFVDKNTRVICQGITGKNGTFHTEQAIEYGTKMVGGVTPKKGGTEHLGLPVFNSVAEAKAETKANASVIYVPPPFAAAAILEAVEAELDLVVCITEGIPQHDMVVLISPISSNRKDKVRVKAAINRQSKTRLIGPNCPGIIKPGECKIGIMPGYIHKPGRIGIVSRSGTLTYEAVFQTTAVGLGQSTCVGIGGDPFNGTNFVDCIDRFLQDPQTEGIILIGEIGGTAEEDAAALIKESGTEKPVVAFIAGLTAPPGRRMGHAGAIVSGGKGTAQDKIKTLREAGVTVVESPAKIGAAMLDVFKQRGLVN</sequence>
<dbReference type="Pfam" id="PF02629">
    <property type="entry name" value="CoA_binding"/>
    <property type="match status" value="1"/>
</dbReference>
<evidence type="ECO:0000256" key="8">
    <source>
        <dbReference type="ARBA" id="ARBA00022741"/>
    </source>
</evidence>
<dbReference type="FunFam" id="3.40.50.720:FF:000002">
    <property type="entry name" value="Succinate--CoA ligase [ADP-forming] subunit alpha"/>
    <property type="match status" value="1"/>
</dbReference>
<evidence type="ECO:0000256" key="2">
    <source>
        <dbReference type="ARBA" id="ARBA00005064"/>
    </source>
</evidence>
<keyword evidence="5" id="KW-0240">DNA-directed RNA polymerase</keyword>
<dbReference type="Gene3D" id="2.40.50.140">
    <property type="entry name" value="Nucleic acid-binding proteins"/>
    <property type="match status" value="1"/>
</dbReference>
<evidence type="ECO:0000256" key="6">
    <source>
        <dbReference type="ARBA" id="ARBA00022532"/>
    </source>
</evidence>
<dbReference type="PANTHER" id="PTHR33925:SF2">
    <property type="entry name" value="PLASTID DIVISION PROTEIN CDP1, CHLOROPLASTIC"/>
    <property type="match status" value="1"/>
</dbReference>
<accession>A0A498JP92</accession>
<dbReference type="FunFam" id="2.40.50.140:FF:000043">
    <property type="entry name" value="DNA-directed RNA polymerase II subunit RPB7"/>
    <property type="match status" value="1"/>
</dbReference>
<proteinExistence type="inferred from homology"/>
<dbReference type="Gene3D" id="3.40.50.720">
    <property type="entry name" value="NAD(P)-binding Rossmann-like Domain"/>
    <property type="match status" value="1"/>
</dbReference>
<dbReference type="PANTHER" id="PTHR33925">
    <property type="entry name" value="PLASTID DIVISION PROTEIN CDP1, CHLOROPLASTIC-RELATED"/>
    <property type="match status" value="1"/>
</dbReference>
<dbReference type="PRINTS" id="PR01798">
    <property type="entry name" value="SCOASYNTHASE"/>
</dbReference>
<dbReference type="STRING" id="3750.A0A498JP92"/>
<dbReference type="GO" id="GO:0005739">
    <property type="term" value="C:mitochondrion"/>
    <property type="evidence" value="ECO:0007669"/>
    <property type="project" value="UniProtKB-SubCell"/>
</dbReference>
<evidence type="ECO:0000256" key="4">
    <source>
        <dbReference type="ARBA" id="ARBA00011412"/>
    </source>
</evidence>
<evidence type="ECO:0000256" key="5">
    <source>
        <dbReference type="ARBA" id="ARBA00022478"/>
    </source>
</evidence>
<dbReference type="GO" id="GO:0003676">
    <property type="term" value="F:nucleic acid binding"/>
    <property type="evidence" value="ECO:0007669"/>
    <property type="project" value="InterPro"/>
</dbReference>
<feature type="binding site" evidence="13">
    <location>
        <position position="1028"/>
    </location>
    <ligand>
        <name>CoA</name>
        <dbReference type="ChEBI" id="CHEBI:57287"/>
    </ligand>
</feature>
<dbReference type="SUPFAM" id="SSF51735">
    <property type="entry name" value="NAD(P)-binding Rossmann-fold domains"/>
    <property type="match status" value="1"/>
</dbReference>
<dbReference type="InterPro" id="IPR044685">
    <property type="entry name" value="CPD1-like"/>
</dbReference>
<dbReference type="GO" id="GO:0010020">
    <property type="term" value="P:chloroplast fission"/>
    <property type="evidence" value="ECO:0007669"/>
    <property type="project" value="TreeGrafter"/>
</dbReference>
<comment type="function">
    <text evidence="13">Succinyl-CoA synthetase functions in the citric acid cycle (TCA), coupling the hydrolysis of succinyl-CoA to the synthesis of ATP and thus represents the only step of substrate-level phosphorylation in the TCA. The alpha subunit of the enzyme binds the substrates coenzyme A and phosphate, while succinate binding and nucleotide specificity is provided by the beta subunit.</text>
</comment>
<comment type="similarity">
    <text evidence="3">Belongs to the eukaryotic RPB7/RPC8 RNA polymerase subunit family.</text>
</comment>
<dbReference type="GO" id="GO:0009706">
    <property type="term" value="C:chloroplast inner membrane"/>
    <property type="evidence" value="ECO:0007669"/>
    <property type="project" value="TreeGrafter"/>
</dbReference>
<comment type="caution">
    <text evidence="17">The sequence shown here is derived from an EMBL/GenBank/DDBJ whole genome shotgun (WGS) entry which is preliminary data.</text>
</comment>
<name>A0A498JP92_MALDO</name>
<dbReference type="InterPro" id="IPR003781">
    <property type="entry name" value="CoA-bd"/>
</dbReference>
<dbReference type="SUPFAM" id="SSF50249">
    <property type="entry name" value="Nucleic acid-binding proteins"/>
    <property type="match status" value="1"/>
</dbReference>
<dbReference type="InterPro" id="IPR005810">
    <property type="entry name" value="CoA_lig_alpha"/>
</dbReference>
<dbReference type="SUPFAM" id="SSF52210">
    <property type="entry name" value="Succinyl-CoA synthetase domains"/>
    <property type="match status" value="1"/>
</dbReference>
<dbReference type="SUPFAM" id="SSF88798">
    <property type="entry name" value="N-terminal, heterodimerisation domain of RBP7 (RpoE)"/>
    <property type="match status" value="1"/>
</dbReference>
<dbReference type="GO" id="GO:0004775">
    <property type="term" value="F:succinate-CoA ligase (ADP-forming) activity"/>
    <property type="evidence" value="ECO:0007669"/>
    <property type="project" value="UniProtKB-UniRule"/>
</dbReference>
<dbReference type="Gene3D" id="3.30.1490.120">
    <property type="entry name" value="RNA polymerase Rpb7-like, N-terminal domain"/>
    <property type="match status" value="1"/>
</dbReference>
<reference evidence="17 18" key="1">
    <citation type="submission" date="2018-10" db="EMBL/GenBank/DDBJ databases">
        <title>A high-quality apple genome assembly.</title>
        <authorList>
            <person name="Hu J."/>
        </authorList>
    </citation>
    <scope>NUCLEOTIDE SEQUENCE [LARGE SCALE GENOMIC DNA]</scope>
    <source>
        <strain evidence="18">cv. HFTH1</strain>
        <tissue evidence="17">Young leaf</tissue>
    </source>
</reference>
<comment type="subunit">
    <text evidence="12">Heterodimer of an alpha and a beta subunit. Different beta subunits determine nucleotide specificity. Together with the ATP-specific beta subunit SUCLA2, forms an ADP-forming succinyl-CoA synthetase (A-SCS). Together with the GTP-specific beta subunit SUCLG2 forms a GDP-forming succinyl-CoA synthetase (G-SCS).</text>
</comment>
<dbReference type="FunFam" id="3.40.50.261:FF:000005">
    <property type="entry name" value="Succinate--CoA ligase [ADP-forming] subunit alpha, mitochondrial"/>
    <property type="match status" value="1"/>
</dbReference>
<dbReference type="NCBIfam" id="TIGR01019">
    <property type="entry name" value="sucCoAalpha"/>
    <property type="match status" value="1"/>
</dbReference>
<evidence type="ECO:0000256" key="7">
    <source>
        <dbReference type="ARBA" id="ARBA00022598"/>
    </source>
</evidence>
<dbReference type="Pfam" id="PF00549">
    <property type="entry name" value="Ligase_CoA"/>
    <property type="match status" value="1"/>
</dbReference>
<gene>
    <name evidence="17" type="ORF">DVH24_009211</name>
</gene>
<keyword evidence="18" id="KW-1185">Reference proteome</keyword>
<comment type="similarity">
    <text evidence="13 14">Belongs to the succinate/malate CoA ligase alpha subunit family.</text>
</comment>
<dbReference type="InterPro" id="IPR036291">
    <property type="entry name" value="NAD(P)-bd_dom_sf"/>
</dbReference>
<dbReference type="FunFam" id="3.30.1490.120:FF:000001">
    <property type="entry name" value="DNA-directed RNA polymerase II subunit RPB7"/>
    <property type="match status" value="1"/>
</dbReference>
<dbReference type="InterPro" id="IPR012340">
    <property type="entry name" value="NA-bd_OB-fold"/>
</dbReference>
<evidence type="ECO:0000256" key="13">
    <source>
        <dbReference type="HAMAP-Rule" id="MF_03222"/>
    </source>
</evidence>
<comment type="pathway">
    <text evidence="2 13">Carbohydrate metabolism; tricarboxylic acid cycle; succinate from succinyl-CoA (ligase route): step 1/1.</text>
</comment>
<dbReference type="Proteomes" id="UP000290289">
    <property type="component" value="Chromosome 6"/>
</dbReference>
<dbReference type="SMART" id="SM00881">
    <property type="entry name" value="CoA_binding"/>
    <property type="match status" value="1"/>
</dbReference>
<dbReference type="CDD" id="cd04329">
    <property type="entry name" value="RNAP_II_Rpb7_N"/>
    <property type="match status" value="1"/>
</dbReference>
<dbReference type="EC" id="6.2.1.5" evidence="13"/>
<comment type="subunit">
    <text evidence="4">Heterooctamer of 4 alpha and 4 beta chains.</text>
</comment>
<evidence type="ECO:0000256" key="12">
    <source>
        <dbReference type="ARBA" id="ARBA00061754"/>
    </source>
</evidence>
<feature type="active site" description="Tele-phosphohistidine intermediate" evidence="13">
    <location>
        <position position="1248"/>
    </location>
</feature>
<dbReference type="Gene3D" id="3.40.50.261">
    <property type="entry name" value="Succinyl-CoA synthetase domains"/>
    <property type="match status" value="1"/>
</dbReference>
<dbReference type="InterPro" id="IPR003029">
    <property type="entry name" value="S1_domain"/>
</dbReference>
<dbReference type="EMBL" id="RDQH01000332">
    <property type="protein sequence ID" value="RXH96707.1"/>
    <property type="molecule type" value="Genomic_DNA"/>
</dbReference>
<keyword evidence="6 13" id="KW-0816">Tricarboxylic acid cycle</keyword>
<dbReference type="InterPro" id="IPR016102">
    <property type="entry name" value="Succinyl-CoA_synth-like"/>
</dbReference>
<keyword evidence="10" id="KW-0539">Nucleus</keyword>
<dbReference type="GO" id="GO:0000166">
    <property type="term" value="F:nucleotide binding"/>
    <property type="evidence" value="ECO:0007669"/>
    <property type="project" value="UniProtKB-KW"/>
</dbReference>
<feature type="binding site" evidence="13">
    <location>
        <begin position="1081"/>
        <end position="1083"/>
    </location>
    <ligand>
        <name>CoA</name>
        <dbReference type="ChEBI" id="CHEBI:57287"/>
    </ligand>
</feature>
<dbReference type="PROSITE" id="PS00399">
    <property type="entry name" value="SUCCINYL_COA_LIG_2"/>
    <property type="match status" value="1"/>
</dbReference>
<dbReference type="GO" id="GO:0006099">
    <property type="term" value="P:tricarboxylic acid cycle"/>
    <property type="evidence" value="ECO:0007669"/>
    <property type="project" value="UniProtKB-UniRule"/>
</dbReference>
<evidence type="ECO:0000256" key="15">
    <source>
        <dbReference type="SAM" id="MobiDB-lite"/>
    </source>
</evidence>
<dbReference type="InterPro" id="IPR025344">
    <property type="entry name" value="CDP1-like_IMS"/>
</dbReference>
<keyword evidence="13" id="KW-0496">Mitochondrion</keyword>
<dbReference type="GO" id="GO:0006351">
    <property type="term" value="P:DNA-templated transcription"/>
    <property type="evidence" value="ECO:0007669"/>
    <property type="project" value="InterPro"/>
</dbReference>
<keyword evidence="8 13" id="KW-0547">Nucleotide-binding</keyword>
<evidence type="ECO:0000256" key="9">
    <source>
        <dbReference type="ARBA" id="ARBA00023163"/>
    </source>
</evidence>
<evidence type="ECO:0000256" key="3">
    <source>
        <dbReference type="ARBA" id="ARBA00009307"/>
    </source>
</evidence>
<evidence type="ECO:0000256" key="14">
    <source>
        <dbReference type="RuleBase" id="RU000677"/>
    </source>
</evidence>
<comment type="catalytic activity">
    <reaction evidence="11 13">
        <text>succinate + ATP + CoA = succinyl-CoA + ADP + phosphate</text>
        <dbReference type="Rhea" id="RHEA:17661"/>
        <dbReference type="ChEBI" id="CHEBI:30031"/>
        <dbReference type="ChEBI" id="CHEBI:30616"/>
        <dbReference type="ChEBI" id="CHEBI:43474"/>
        <dbReference type="ChEBI" id="CHEBI:57287"/>
        <dbReference type="ChEBI" id="CHEBI:57292"/>
        <dbReference type="ChEBI" id="CHEBI:456216"/>
        <dbReference type="EC" id="6.2.1.5"/>
    </reaction>
</comment>
<dbReference type="InterPro" id="IPR058032">
    <property type="entry name" value="CDP1-like_a_solenoid_1"/>
</dbReference>
<dbReference type="Pfam" id="PF13355">
    <property type="entry name" value="ARC6-like_IMS"/>
    <property type="match status" value="1"/>
</dbReference>
<feature type="binding site" evidence="13">
    <location>
        <position position="1159"/>
    </location>
    <ligand>
        <name>substrate</name>
        <note>ligand shared with subunit beta</note>
    </ligand>
</feature>
<dbReference type="GO" id="GO:0055029">
    <property type="term" value="C:nuclear DNA-directed RNA polymerase complex"/>
    <property type="evidence" value="ECO:0007669"/>
    <property type="project" value="UniProtKB-ARBA"/>
</dbReference>
<comment type="subcellular location">
    <subcellularLocation>
        <location evidence="13">Mitochondrion</location>
    </subcellularLocation>
    <subcellularLocation>
        <location evidence="1">Nucleus</location>
    </subcellularLocation>
</comment>
<dbReference type="InterPro" id="IPR017440">
    <property type="entry name" value="Cit_synth/succinyl-CoA_lig_AS"/>
</dbReference>
<evidence type="ECO:0000256" key="10">
    <source>
        <dbReference type="ARBA" id="ARBA00023242"/>
    </source>
</evidence>
<dbReference type="InterPro" id="IPR005576">
    <property type="entry name" value="Rpb7-like_N"/>
</dbReference>
<dbReference type="InterPro" id="IPR005811">
    <property type="entry name" value="SUCC_ACL_C"/>
</dbReference>
<evidence type="ECO:0000313" key="18">
    <source>
        <dbReference type="Proteomes" id="UP000290289"/>
    </source>
</evidence>
<keyword evidence="7 13" id="KW-0436">Ligase</keyword>
<dbReference type="UniPathway" id="UPA00223">
    <property type="reaction ID" value="UER00999"/>
</dbReference>
<evidence type="ECO:0000256" key="11">
    <source>
        <dbReference type="ARBA" id="ARBA00050456"/>
    </source>
</evidence>
<dbReference type="Pfam" id="PF03876">
    <property type="entry name" value="SHS2_Rpb7-N"/>
    <property type="match status" value="1"/>
</dbReference>
<dbReference type="InterPro" id="IPR033847">
    <property type="entry name" value="Citrt_syn/SCS-alpha_CS"/>
</dbReference>
<keyword evidence="9" id="KW-0804">Transcription</keyword>
<evidence type="ECO:0000259" key="16">
    <source>
        <dbReference type="SMART" id="SM00881"/>
    </source>
</evidence>
<evidence type="ECO:0000256" key="1">
    <source>
        <dbReference type="ARBA" id="ARBA00004123"/>
    </source>
</evidence>
<dbReference type="Pfam" id="PF25515">
    <property type="entry name" value="Arm_PDR"/>
    <property type="match status" value="1"/>
</dbReference>
<organism evidence="17 18">
    <name type="scientific">Malus domestica</name>
    <name type="common">Apple</name>
    <name type="synonym">Pyrus malus</name>
    <dbReference type="NCBI Taxonomy" id="3750"/>
    <lineage>
        <taxon>Eukaryota</taxon>
        <taxon>Viridiplantae</taxon>
        <taxon>Streptophyta</taxon>
        <taxon>Embryophyta</taxon>
        <taxon>Tracheophyta</taxon>
        <taxon>Spermatophyta</taxon>
        <taxon>Magnoliopsida</taxon>
        <taxon>eudicotyledons</taxon>
        <taxon>Gunneridae</taxon>
        <taxon>Pentapetalae</taxon>
        <taxon>rosids</taxon>
        <taxon>fabids</taxon>
        <taxon>Rosales</taxon>
        <taxon>Rosaceae</taxon>
        <taxon>Amygdaloideae</taxon>
        <taxon>Maleae</taxon>
        <taxon>Malus</taxon>
    </lineage>
</organism>
<feature type="binding site" evidence="13">
    <location>
        <begin position="1002"/>
        <end position="1005"/>
    </location>
    <ligand>
        <name>CoA</name>
        <dbReference type="ChEBI" id="CHEBI:57287"/>
    </ligand>
</feature>
<dbReference type="HAMAP" id="MF_01988">
    <property type="entry name" value="Succ_CoA_alpha"/>
    <property type="match status" value="1"/>
</dbReference>
<dbReference type="Pfam" id="PF00575">
    <property type="entry name" value="S1"/>
    <property type="match status" value="1"/>
</dbReference>
<feature type="region of interest" description="Disordered" evidence="15">
    <location>
        <begin position="963"/>
        <end position="989"/>
    </location>
</feature>